<name>A0A8J2Y462_9PROT</name>
<dbReference type="AlphaFoldDB" id="A0A8J2Y462"/>
<dbReference type="Proteomes" id="UP000613582">
    <property type="component" value="Unassembled WGS sequence"/>
</dbReference>
<protein>
    <recommendedName>
        <fullName evidence="1">Reverse transcriptase domain-containing protein</fullName>
    </recommendedName>
</protein>
<reference evidence="2" key="1">
    <citation type="journal article" date="2014" name="Int. J. Syst. Evol. Microbiol.">
        <title>Complete genome sequence of Corynebacterium casei LMG S-19264T (=DSM 44701T), isolated from a smear-ripened cheese.</title>
        <authorList>
            <consortium name="US DOE Joint Genome Institute (JGI-PGF)"/>
            <person name="Walter F."/>
            <person name="Albersmeier A."/>
            <person name="Kalinowski J."/>
            <person name="Ruckert C."/>
        </authorList>
    </citation>
    <scope>NUCLEOTIDE SEQUENCE</scope>
    <source>
        <strain evidence="2">CGMCC 1.12921</strain>
    </source>
</reference>
<dbReference type="InterPro" id="IPR000477">
    <property type="entry name" value="RT_dom"/>
</dbReference>
<proteinExistence type="predicted"/>
<evidence type="ECO:0000259" key="1">
    <source>
        <dbReference type="PROSITE" id="PS50878"/>
    </source>
</evidence>
<keyword evidence="3" id="KW-1185">Reference proteome</keyword>
<dbReference type="Pfam" id="PF00078">
    <property type="entry name" value="RVT_1"/>
    <property type="match status" value="1"/>
</dbReference>
<evidence type="ECO:0000313" key="3">
    <source>
        <dbReference type="Proteomes" id="UP000613582"/>
    </source>
</evidence>
<reference evidence="2" key="2">
    <citation type="submission" date="2020-09" db="EMBL/GenBank/DDBJ databases">
        <authorList>
            <person name="Sun Q."/>
            <person name="Zhou Y."/>
        </authorList>
    </citation>
    <scope>NUCLEOTIDE SEQUENCE</scope>
    <source>
        <strain evidence="2">CGMCC 1.12921</strain>
    </source>
</reference>
<accession>A0A8J2Y462</accession>
<dbReference type="EMBL" id="BMGH01000001">
    <property type="protein sequence ID" value="GGD15095.1"/>
    <property type="molecule type" value="Genomic_DNA"/>
</dbReference>
<evidence type="ECO:0000313" key="2">
    <source>
        <dbReference type="EMBL" id="GGD15095.1"/>
    </source>
</evidence>
<dbReference type="PROSITE" id="PS50878">
    <property type="entry name" value="RT_POL"/>
    <property type="match status" value="1"/>
</dbReference>
<sequence>MGITNGKPTDFKRALMEKGVFPENLPPVFKVSKFYSVAIDAGLFEQNQIERNKPTALARYNETKRGNQRRVFSTPNPLFFIDTANFITKHRRQLNNALSSSPISHSKPEFDGDYNRAIKISTFAEFVAARRAKLSTSRYIVKTDISRFFPSIYTHSIPWAVHGKRAAKLERSAKSSTIYTNELDYLIRQAQDQQTVGIPIGPDVSRIISELIAGAIDADFIDQVGPDVPGARLVDDIYIGADTLEEAENYLSAYRDSIRKFELDINESKTRIFEARQDLEAFWPVTVRRELKGFQIDDFELPSTILKSD</sequence>
<organism evidence="2 3">
    <name type="scientific">Aquisalinus flavus</name>
    <dbReference type="NCBI Taxonomy" id="1526572"/>
    <lineage>
        <taxon>Bacteria</taxon>
        <taxon>Pseudomonadati</taxon>
        <taxon>Pseudomonadota</taxon>
        <taxon>Alphaproteobacteria</taxon>
        <taxon>Parvularculales</taxon>
        <taxon>Parvularculaceae</taxon>
        <taxon>Aquisalinus</taxon>
    </lineage>
</organism>
<comment type="caution">
    <text evidence="2">The sequence shown here is derived from an EMBL/GenBank/DDBJ whole genome shotgun (WGS) entry which is preliminary data.</text>
</comment>
<dbReference type="CDD" id="cd01646">
    <property type="entry name" value="RT_Bac_retron_I"/>
    <property type="match status" value="1"/>
</dbReference>
<gene>
    <name evidence="2" type="ORF">GCM10011342_24860</name>
</gene>
<feature type="domain" description="Reverse transcriptase" evidence="1">
    <location>
        <begin position="1"/>
        <end position="287"/>
    </location>
</feature>